<gene>
    <name evidence="1" type="ORF">dnl_40410</name>
</gene>
<dbReference type="Proteomes" id="UP000663720">
    <property type="component" value="Chromosome"/>
</dbReference>
<accession>A0A975BAA6</accession>
<reference evidence="1" key="1">
    <citation type="journal article" date="2021" name="Microb. Physiol.">
        <title>Proteogenomic Insights into the Physiology of Marine, Sulfate-Reducing, Filamentous Desulfonema limicola and Desulfonema magnum.</title>
        <authorList>
            <person name="Schnaars V."/>
            <person name="Wohlbrand L."/>
            <person name="Scheve S."/>
            <person name="Hinrichs C."/>
            <person name="Reinhardt R."/>
            <person name="Rabus R."/>
        </authorList>
    </citation>
    <scope>NUCLEOTIDE SEQUENCE</scope>
    <source>
        <strain evidence="1">5ac10</strain>
    </source>
</reference>
<proteinExistence type="predicted"/>
<sequence length="274" mass="30819">MDLNIMKGICVFIILLTLVTLFYPASDSLAGESVKLYFYSSETNINNYKSLKMEFDKYISSSGVYEFQPFSDRQTFEQQIQGKKKCLIFLSSWHYNKIYKDYSLHPLLAGVRNGKKTQKRILVASSKYPEIESVQNGPIASSSNIPFTRSILRDIFKEKDAAETARILTVPKDIDAMMSVGFEMSKSALITENTLNSLKGTDPVLFKKITPLASGRESLLLIVAAPEDFLAESEQIVQMLINMPKNTGGLDLIKMLDLDGWEKIEPSDILKLEG</sequence>
<keyword evidence="2" id="KW-1185">Reference proteome</keyword>
<evidence type="ECO:0000313" key="2">
    <source>
        <dbReference type="Proteomes" id="UP000663720"/>
    </source>
</evidence>
<dbReference type="AlphaFoldDB" id="A0A975BAA6"/>
<protein>
    <submittedName>
        <fullName evidence="1">Uncharacterized protein</fullName>
    </submittedName>
</protein>
<evidence type="ECO:0000313" key="1">
    <source>
        <dbReference type="EMBL" id="QTA81698.1"/>
    </source>
</evidence>
<organism evidence="1 2">
    <name type="scientific">Desulfonema limicola</name>
    <dbReference type="NCBI Taxonomy" id="45656"/>
    <lineage>
        <taxon>Bacteria</taxon>
        <taxon>Pseudomonadati</taxon>
        <taxon>Thermodesulfobacteriota</taxon>
        <taxon>Desulfobacteria</taxon>
        <taxon>Desulfobacterales</taxon>
        <taxon>Desulfococcaceae</taxon>
        <taxon>Desulfonema</taxon>
    </lineage>
</organism>
<name>A0A975BAA6_9BACT</name>
<dbReference type="KEGG" id="dli:dnl_40410"/>
<dbReference type="EMBL" id="CP061799">
    <property type="protein sequence ID" value="QTA81698.1"/>
    <property type="molecule type" value="Genomic_DNA"/>
</dbReference>